<protein>
    <submittedName>
        <fullName evidence="2">Uncharacterized protein</fullName>
    </submittedName>
</protein>
<feature type="region of interest" description="Disordered" evidence="1">
    <location>
        <begin position="1"/>
        <end position="26"/>
    </location>
</feature>
<evidence type="ECO:0000256" key="1">
    <source>
        <dbReference type="SAM" id="MobiDB-lite"/>
    </source>
</evidence>
<reference evidence="2 3" key="1">
    <citation type="journal article" date="2023" name="Plants (Basel)">
        <title>Bridging the Gap: Combining Genomics and Transcriptomics Approaches to Understand Stylosanthes scabra, an Orphan Legume from the Brazilian Caatinga.</title>
        <authorList>
            <person name="Ferreira-Neto J.R.C."/>
            <person name="da Silva M.D."/>
            <person name="Binneck E."/>
            <person name="de Melo N.F."/>
            <person name="da Silva R.H."/>
            <person name="de Melo A.L.T.M."/>
            <person name="Pandolfi V."/>
            <person name="Bustamante F.O."/>
            <person name="Brasileiro-Vidal A.C."/>
            <person name="Benko-Iseppon A.M."/>
        </authorList>
    </citation>
    <scope>NUCLEOTIDE SEQUENCE [LARGE SCALE GENOMIC DNA]</scope>
    <source>
        <tissue evidence="2">Leaves</tissue>
    </source>
</reference>
<accession>A0ABU6TBS2</accession>
<organism evidence="2 3">
    <name type="scientific">Stylosanthes scabra</name>
    <dbReference type="NCBI Taxonomy" id="79078"/>
    <lineage>
        <taxon>Eukaryota</taxon>
        <taxon>Viridiplantae</taxon>
        <taxon>Streptophyta</taxon>
        <taxon>Embryophyta</taxon>
        <taxon>Tracheophyta</taxon>
        <taxon>Spermatophyta</taxon>
        <taxon>Magnoliopsida</taxon>
        <taxon>eudicotyledons</taxon>
        <taxon>Gunneridae</taxon>
        <taxon>Pentapetalae</taxon>
        <taxon>rosids</taxon>
        <taxon>fabids</taxon>
        <taxon>Fabales</taxon>
        <taxon>Fabaceae</taxon>
        <taxon>Papilionoideae</taxon>
        <taxon>50 kb inversion clade</taxon>
        <taxon>dalbergioids sensu lato</taxon>
        <taxon>Dalbergieae</taxon>
        <taxon>Pterocarpus clade</taxon>
        <taxon>Stylosanthes</taxon>
    </lineage>
</organism>
<sequence>MAVPNYVDSIGEKVKEEKSPSSMSEHSWIAAAEESVLSEETNSLPQDATAAHMPSCSCRVPVATRITFSLGVLILRYVTPPYQFAASNVEVLGDILNLNRRMATLEN</sequence>
<dbReference type="Proteomes" id="UP001341840">
    <property type="component" value="Unassembled WGS sequence"/>
</dbReference>
<feature type="compositionally biased region" description="Basic and acidic residues" evidence="1">
    <location>
        <begin position="10"/>
        <end position="19"/>
    </location>
</feature>
<name>A0ABU6TBS2_9FABA</name>
<keyword evidence="3" id="KW-1185">Reference proteome</keyword>
<gene>
    <name evidence="2" type="ORF">PIB30_024917</name>
</gene>
<comment type="caution">
    <text evidence="2">The sequence shown here is derived from an EMBL/GenBank/DDBJ whole genome shotgun (WGS) entry which is preliminary data.</text>
</comment>
<proteinExistence type="predicted"/>
<dbReference type="EMBL" id="JASCZI010090711">
    <property type="protein sequence ID" value="MED6145408.1"/>
    <property type="molecule type" value="Genomic_DNA"/>
</dbReference>
<evidence type="ECO:0000313" key="2">
    <source>
        <dbReference type="EMBL" id="MED6145408.1"/>
    </source>
</evidence>
<evidence type="ECO:0000313" key="3">
    <source>
        <dbReference type="Proteomes" id="UP001341840"/>
    </source>
</evidence>